<organism evidence="2 3">
    <name type="scientific">Taibaiella chishuiensis</name>
    <dbReference type="NCBI Taxonomy" id="1434707"/>
    <lineage>
        <taxon>Bacteria</taxon>
        <taxon>Pseudomonadati</taxon>
        <taxon>Bacteroidota</taxon>
        <taxon>Chitinophagia</taxon>
        <taxon>Chitinophagales</taxon>
        <taxon>Chitinophagaceae</taxon>
        <taxon>Taibaiella</taxon>
    </lineage>
</organism>
<dbReference type="RefSeq" id="WP_106520916.1">
    <property type="nucleotide sequence ID" value="NZ_PYGD01000001.1"/>
</dbReference>
<dbReference type="Proteomes" id="UP000240572">
    <property type="component" value="Unassembled WGS sequence"/>
</dbReference>
<evidence type="ECO:0000256" key="1">
    <source>
        <dbReference type="SAM" id="MobiDB-lite"/>
    </source>
</evidence>
<accession>A0A2P8DAE6</accession>
<gene>
    <name evidence="2" type="ORF">B0I18_101347</name>
</gene>
<reference evidence="2 3" key="1">
    <citation type="submission" date="2018-03" db="EMBL/GenBank/DDBJ databases">
        <title>Genomic Encyclopedia of Type Strains, Phase III (KMG-III): the genomes of soil and plant-associated and newly described type strains.</title>
        <authorList>
            <person name="Whitman W."/>
        </authorList>
    </citation>
    <scope>NUCLEOTIDE SEQUENCE [LARGE SCALE GENOMIC DNA]</scope>
    <source>
        <strain evidence="2 3">CGMCC 1.12700</strain>
    </source>
</reference>
<evidence type="ECO:0000313" key="3">
    <source>
        <dbReference type="Proteomes" id="UP000240572"/>
    </source>
</evidence>
<sequence>MKEVKSAKLSDLFMEFESKIIPVQKLRAINGGTGSTADTSSTRNGASQTDDCETDPNDTIVIKKPVVV</sequence>
<protein>
    <submittedName>
        <fullName evidence="2">Uncharacterized protein</fullName>
    </submittedName>
</protein>
<proteinExistence type="predicted"/>
<name>A0A2P8DAE6_9BACT</name>
<evidence type="ECO:0000313" key="2">
    <source>
        <dbReference type="EMBL" id="PSK94192.1"/>
    </source>
</evidence>
<dbReference type="EMBL" id="PYGD01000001">
    <property type="protein sequence ID" value="PSK94192.1"/>
    <property type="molecule type" value="Genomic_DNA"/>
</dbReference>
<feature type="region of interest" description="Disordered" evidence="1">
    <location>
        <begin position="30"/>
        <end position="58"/>
    </location>
</feature>
<comment type="caution">
    <text evidence="2">The sequence shown here is derived from an EMBL/GenBank/DDBJ whole genome shotgun (WGS) entry which is preliminary data.</text>
</comment>
<keyword evidence="3" id="KW-1185">Reference proteome</keyword>
<dbReference type="AlphaFoldDB" id="A0A2P8DAE6"/>